<evidence type="ECO:0008006" key="4">
    <source>
        <dbReference type="Google" id="ProtNLM"/>
    </source>
</evidence>
<organism evidence="2 3">
    <name type="scientific">Colocasia esculenta</name>
    <name type="common">Wild taro</name>
    <name type="synonym">Arum esculentum</name>
    <dbReference type="NCBI Taxonomy" id="4460"/>
    <lineage>
        <taxon>Eukaryota</taxon>
        <taxon>Viridiplantae</taxon>
        <taxon>Streptophyta</taxon>
        <taxon>Embryophyta</taxon>
        <taxon>Tracheophyta</taxon>
        <taxon>Spermatophyta</taxon>
        <taxon>Magnoliopsida</taxon>
        <taxon>Liliopsida</taxon>
        <taxon>Araceae</taxon>
        <taxon>Aroideae</taxon>
        <taxon>Colocasieae</taxon>
        <taxon>Colocasia</taxon>
    </lineage>
</organism>
<keyword evidence="1" id="KW-0732">Signal</keyword>
<comment type="caution">
    <text evidence="2">The sequence shown here is derived from an EMBL/GenBank/DDBJ whole genome shotgun (WGS) entry which is preliminary data.</text>
</comment>
<name>A0A843WIP2_COLES</name>
<feature type="chain" id="PRO_5032763077" description="Secreted protein" evidence="1">
    <location>
        <begin position="23"/>
        <end position="115"/>
    </location>
</feature>
<sequence length="115" mass="12785">MFGLTWVVVEAFLCFRCFVVLCSRDSLSQEFVAGRSWWRFIAPCVASSVDSFPVGSECEMQECVAAVARCTCFERGCWFARAAFGFIVGLRVRVGESGASIPEEDIVRSNSECEE</sequence>
<evidence type="ECO:0000313" key="3">
    <source>
        <dbReference type="Proteomes" id="UP000652761"/>
    </source>
</evidence>
<dbReference type="EMBL" id="NMUH01003125">
    <property type="protein sequence ID" value="MQM03944.1"/>
    <property type="molecule type" value="Genomic_DNA"/>
</dbReference>
<gene>
    <name evidence="2" type="ORF">Taro_036734</name>
</gene>
<protein>
    <recommendedName>
        <fullName evidence="4">Secreted protein</fullName>
    </recommendedName>
</protein>
<evidence type="ECO:0000256" key="1">
    <source>
        <dbReference type="SAM" id="SignalP"/>
    </source>
</evidence>
<reference evidence="2" key="1">
    <citation type="submission" date="2017-07" db="EMBL/GenBank/DDBJ databases">
        <title>Taro Niue Genome Assembly and Annotation.</title>
        <authorList>
            <person name="Atibalentja N."/>
            <person name="Keating K."/>
            <person name="Fields C.J."/>
        </authorList>
    </citation>
    <scope>NUCLEOTIDE SEQUENCE</scope>
    <source>
        <strain evidence="2">Niue_2</strain>
        <tissue evidence="2">Leaf</tissue>
    </source>
</reference>
<keyword evidence="3" id="KW-1185">Reference proteome</keyword>
<evidence type="ECO:0000313" key="2">
    <source>
        <dbReference type="EMBL" id="MQM03944.1"/>
    </source>
</evidence>
<proteinExistence type="predicted"/>
<dbReference type="AlphaFoldDB" id="A0A843WIP2"/>
<dbReference type="Proteomes" id="UP000652761">
    <property type="component" value="Unassembled WGS sequence"/>
</dbReference>
<feature type="signal peptide" evidence="1">
    <location>
        <begin position="1"/>
        <end position="22"/>
    </location>
</feature>
<accession>A0A843WIP2</accession>